<comment type="caution">
    <text evidence="2">The sequence shown here is derived from an EMBL/GenBank/DDBJ whole genome shotgun (WGS) entry which is preliminary data.</text>
</comment>
<dbReference type="SUPFAM" id="SSF63829">
    <property type="entry name" value="Calcium-dependent phosphotriesterase"/>
    <property type="match status" value="1"/>
</dbReference>
<dbReference type="InterPro" id="IPR011042">
    <property type="entry name" value="6-blade_b-propeller_TolB-like"/>
</dbReference>
<name>A0ABR0SN11_9HYPO</name>
<keyword evidence="3" id="KW-1185">Reference proteome</keyword>
<dbReference type="Gene3D" id="2.120.10.30">
    <property type="entry name" value="TolB, C-terminal domain"/>
    <property type="match status" value="1"/>
</dbReference>
<dbReference type="PANTHER" id="PTHR47064">
    <property type="entry name" value="PUTATIVE (AFU_ORTHOLOGUE AFUA_1G08990)-RELATED"/>
    <property type="match status" value="1"/>
</dbReference>
<sequence>MPPQSNSGWRYSSLVTVGVAIYAIGVTTSDAVQNVLSHVSNIVGSIGEPTMLVQTELPLQAQIIDPSIFAVLPEVPPPDVANGTTIFIPPGSSIESLFERPFHIYHPDFLDIIGSNPTLTLIAQDDTNPLFHEAVVWYPPTDEVFFVQNAGAPDAGTGLNVSSIIQKISMKEAMAVSHERNAVGKVTVEKVTSKPTVINPNGGTNYKGNILFTGEGMGAHIAPALYAMNPVPPHNSTILLNNYFGRQFNSLNDVAVNPRNQHIYFTDVTYGFHQDFRPTPGLPNQVYRFDPHTKAVTAVADDVSMCNGVTFSPDGRYAYVTDTGANKAFYGYTNAGPASIYRYEVSSKGTFQHRQLFAYIGAGVPDGIHCDAKGNVYSGCGDGIHVWNPAGTLLGKIFVGDVAANFQFAGNGRMIICAETHLYFATLAAKGAPIL</sequence>
<evidence type="ECO:0000259" key="1">
    <source>
        <dbReference type="Pfam" id="PF08450"/>
    </source>
</evidence>
<evidence type="ECO:0000313" key="2">
    <source>
        <dbReference type="EMBL" id="KAK5993096.1"/>
    </source>
</evidence>
<organism evidence="2 3">
    <name type="scientific">Cladobotryum mycophilum</name>
    <dbReference type="NCBI Taxonomy" id="491253"/>
    <lineage>
        <taxon>Eukaryota</taxon>
        <taxon>Fungi</taxon>
        <taxon>Dikarya</taxon>
        <taxon>Ascomycota</taxon>
        <taxon>Pezizomycotina</taxon>
        <taxon>Sordariomycetes</taxon>
        <taxon>Hypocreomycetidae</taxon>
        <taxon>Hypocreales</taxon>
        <taxon>Hypocreaceae</taxon>
        <taxon>Cladobotryum</taxon>
    </lineage>
</organism>
<dbReference type="Proteomes" id="UP001338125">
    <property type="component" value="Unassembled WGS sequence"/>
</dbReference>
<dbReference type="InterPro" id="IPR013658">
    <property type="entry name" value="SGL"/>
</dbReference>
<protein>
    <submittedName>
        <fullName evidence="2">Lactonohydrolase oryL-like protein</fullName>
    </submittedName>
</protein>
<reference evidence="2 3" key="1">
    <citation type="submission" date="2024-01" db="EMBL/GenBank/DDBJ databases">
        <title>Complete genome of Cladobotryum mycophilum ATHUM6906.</title>
        <authorList>
            <person name="Christinaki A.C."/>
            <person name="Myridakis A.I."/>
            <person name="Kouvelis V.N."/>
        </authorList>
    </citation>
    <scope>NUCLEOTIDE SEQUENCE [LARGE SCALE GENOMIC DNA]</scope>
    <source>
        <strain evidence="2 3">ATHUM6906</strain>
    </source>
</reference>
<proteinExistence type="predicted"/>
<gene>
    <name evidence="2" type="ORF">PT974_06524</name>
</gene>
<dbReference type="EMBL" id="JAVFKD010000012">
    <property type="protein sequence ID" value="KAK5993096.1"/>
    <property type="molecule type" value="Genomic_DNA"/>
</dbReference>
<dbReference type="Pfam" id="PF08450">
    <property type="entry name" value="SGL"/>
    <property type="match status" value="1"/>
</dbReference>
<evidence type="ECO:0000313" key="3">
    <source>
        <dbReference type="Proteomes" id="UP001338125"/>
    </source>
</evidence>
<dbReference type="PANTHER" id="PTHR47064:SF2">
    <property type="entry name" value="SMP-30_GLUCONOLACTONASE_LRE-LIKE REGION DOMAIN-CONTAINING PROTEIN-RELATED"/>
    <property type="match status" value="1"/>
</dbReference>
<feature type="domain" description="SMP-30/Gluconolactonase/LRE-like region" evidence="1">
    <location>
        <begin position="245"/>
        <end position="413"/>
    </location>
</feature>
<accession>A0ABR0SN11</accession>
<dbReference type="InterPro" id="IPR052988">
    <property type="entry name" value="Oryzine_lactonohydrolase"/>
</dbReference>